<evidence type="ECO:0000256" key="13">
    <source>
        <dbReference type="ARBA" id="ARBA00023238"/>
    </source>
</evidence>
<keyword evidence="23" id="KW-1185">Reference proteome</keyword>
<dbReference type="GO" id="GO:0019253">
    <property type="term" value="P:reductive pentose-phosphate cycle"/>
    <property type="evidence" value="ECO:0007669"/>
    <property type="project" value="UniProtKB-KW"/>
</dbReference>
<evidence type="ECO:0000259" key="21">
    <source>
        <dbReference type="Pfam" id="PF02788"/>
    </source>
</evidence>
<dbReference type="SFLD" id="SFLDG01052">
    <property type="entry name" value="RuBisCO"/>
    <property type="match status" value="1"/>
</dbReference>
<gene>
    <name evidence="22" type="ORF">M569_01248</name>
</gene>
<comment type="subunit">
    <text evidence="17">Heterohexadecamer of 8 large chains and 8 small chains; disulfide-linked. The disulfide link is formed within the large subunit homodimers.</text>
</comment>
<dbReference type="InterPro" id="IPR036376">
    <property type="entry name" value="RuBisCO_lsu_C_sf"/>
</dbReference>
<evidence type="ECO:0000256" key="14">
    <source>
        <dbReference type="ARBA" id="ARBA00023239"/>
    </source>
</evidence>
<evidence type="ECO:0000256" key="3">
    <source>
        <dbReference type="ARBA" id="ARBA00006204"/>
    </source>
</evidence>
<comment type="function">
    <text evidence="16">RuBisCO catalyzes two reactions: the carboxylation of D-ribulose 1,5-bisphosphate, the primary event in carbon dioxide fixation, as well as the oxidative fragmentation of the pentose substrate in the photorespiration process. Both reactions occur simultaneously and in competition at the same active site.</text>
</comment>
<dbReference type="HAMAP" id="MF_01338">
    <property type="entry name" value="RuBisCO_L_type1"/>
    <property type="match status" value="1"/>
</dbReference>
<evidence type="ECO:0000256" key="8">
    <source>
        <dbReference type="ARBA" id="ARBA00022640"/>
    </source>
</evidence>
<feature type="domain" description="Ribulose bisphosphate carboxylase large subunit ferrodoxin-like N-terminal" evidence="21">
    <location>
        <begin position="25"/>
        <end position="141"/>
    </location>
</feature>
<comment type="cofactor">
    <cofactor evidence="1">
        <name>Mg(2+)</name>
        <dbReference type="ChEBI" id="CHEBI:18420"/>
    </cofactor>
</comment>
<evidence type="ECO:0000259" key="20">
    <source>
        <dbReference type="Pfam" id="PF00016"/>
    </source>
</evidence>
<comment type="subcellular location">
    <subcellularLocation>
        <location evidence="2">Plastid</location>
    </subcellularLocation>
</comment>
<evidence type="ECO:0000256" key="17">
    <source>
        <dbReference type="ARBA" id="ARBA00025888"/>
    </source>
</evidence>
<dbReference type="Pfam" id="PF02788">
    <property type="entry name" value="RuBisCO_large_N"/>
    <property type="match status" value="1"/>
</dbReference>
<evidence type="ECO:0000256" key="1">
    <source>
        <dbReference type="ARBA" id="ARBA00001946"/>
    </source>
</evidence>
<keyword evidence="15" id="KW-0120">Carbon dioxide fixation</keyword>
<dbReference type="SMR" id="S8ELF0"/>
<feature type="domain" description="Ribulose bisphosphate carboxylase large subunit C-terminal" evidence="20">
    <location>
        <begin position="151"/>
        <end position="478"/>
    </location>
</feature>
<evidence type="ECO:0000256" key="19">
    <source>
        <dbReference type="ARBA" id="ARBA00049469"/>
    </source>
</evidence>
<keyword evidence="9" id="KW-0479">Metal-binding</keyword>
<organism evidence="22 23">
    <name type="scientific">Genlisea aurea</name>
    <dbReference type="NCBI Taxonomy" id="192259"/>
    <lineage>
        <taxon>Eukaryota</taxon>
        <taxon>Viridiplantae</taxon>
        <taxon>Streptophyta</taxon>
        <taxon>Embryophyta</taxon>
        <taxon>Tracheophyta</taxon>
        <taxon>Spermatophyta</taxon>
        <taxon>Magnoliopsida</taxon>
        <taxon>eudicotyledons</taxon>
        <taxon>Gunneridae</taxon>
        <taxon>Pentapetalae</taxon>
        <taxon>asterids</taxon>
        <taxon>lamiids</taxon>
        <taxon>Lamiales</taxon>
        <taxon>Lentibulariaceae</taxon>
        <taxon>Genlisea</taxon>
    </lineage>
</organism>
<evidence type="ECO:0000256" key="10">
    <source>
        <dbReference type="ARBA" id="ARBA00022842"/>
    </source>
</evidence>
<dbReference type="SFLD" id="SFLDG00301">
    <property type="entry name" value="RuBisCO-like_proteins"/>
    <property type="match status" value="1"/>
</dbReference>
<keyword evidence="14" id="KW-0456">Lyase</keyword>
<dbReference type="GO" id="GO:0000287">
    <property type="term" value="F:magnesium ion binding"/>
    <property type="evidence" value="ECO:0007669"/>
    <property type="project" value="InterPro"/>
</dbReference>
<dbReference type="NCBIfam" id="NF003252">
    <property type="entry name" value="PRK04208.1"/>
    <property type="match status" value="1"/>
</dbReference>
<evidence type="ECO:0000256" key="9">
    <source>
        <dbReference type="ARBA" id="ARBA00022723"/>
    </source>
</evidence>
<evidence type="ECO:0000313" key="23">
    <source>
        <dbReference type="Proteomes" id="UP000015453"/>
    </source>
</evidence>
<dbReference type="OrthoDB" id="898395at2759"/>
<evidence type="ECO:0000256" key="18">
    <source>
        <dbReference type="ARBA" id="ARBA00048059"/>
    </source>
</evidence>
<name>S8ELF0_9LAMI</name>
<comment type="catalytic activity">
    <reaction evidence="18">
        <text>D-ribulose 1,5-bisphosphate + O2 = 2-phosphoglycolate + (2R)-3-phosphoglycerate + 2 H(+)</text>
        <dbReference type="Rhea" id="RHEA:36631"/>
        <dbReference type="ChEBI" id="CHEBI:15378"/>
        <dbReference type="ChEBI" id="CHEBI:15379"/>
        <dbReference type="ChEBI" id="CHEBI:57870"/>
        <dbReference type="ChEBI" id="CHEBI:58033"/>
        <dbReference type="ChEBI" id="CHEBI:58272"/>
    </reaction>
</comment>
<dbReference type="GO" id="GO:0009853">
    <property type="term" value="P:photorespiration"/>
    <property type="evidence" value="ECO:0007669"/>
    <property type="project" value="UniProtKB-KW"/>
</dbReference>
<comment type="similarity">
    <text evidence="3">Belongs to the RuBisCO large chain family. Type I subfamily.</text>
</comment>
<evidence type="ECO:0000256" key="2">
    <source>
        <dbReference type="ARBA" id="ARBA00004474"/>
    </source>
</evidence>
<dbReference type="Proteomes" id="UP000015453">
    <property type="component" value="Unassembled WGS sequence"/>
</dbReference>
<keyword evidence="8" id="KW-0934">Plastid</keyword>
<keyword evidence="13" id="KW-0601">Photorespiration</keyword>
<dbReference type="InterPro" id="IPR020888">
    <property type="entry name" value="RuBisCO_lsuI"/>
</dbReference>
<comment type="catalytic activity">
    <reaction evidence="19">
        <text>2 (2R)-3-phosphoglycerate + 2 H(+) = D-ribulose 1,5-bisphosphate + CO2 + H2O</text>
        <dbReference type="Rhea" id="RHEA:23124"/>
        <dbReference type="ChEBI" id="CHEBI:15377"/>
        <dbReference type="ChEBI" id="CHEBI:15378"/>
        <dbReference type="ChEBI" id="CHEBI:16526"/>
        <dbReference type="ChEBI" id="CHEBI:57870"/>
        <dbReference type="ChEBI" id="CHEBI:58272"/>
        <dbReference type="EC" id="4.1.1.39"/>
    </reaction>
</comment>
<dbReference type="InterPro" id="IPR033966">
    <property type="entry name" value="RuBisCO"/>
</dbReference>
<dbReference type="CDD" id="cd08212">
    <property type="entry name" value="RuBisCO_large_I"/>
    <property type="match status" value="1"/>
</dbReference>
<evidence type="ECO:0000256" key="6">
    <source>
        <dbReference type="ARBA" id="ARBA00022481"/>
    </source>
</evidence>
<dbReference type="SUPFAM" id="SSF51649">
    <property type="entry name" value="RuBisCo, C-terminal domain"/>
    <property type="match status" value="1"/>
</dbReference>
<dbReference type="PANTHER" id="PTHR42704:SF17">
    <property type="entry name" value="RIBULOSE BISPHOSPHATE CARBOXYLASE LARGE CHAIN"/>
    <property type="match status" value="1"/>
</dbReference>
<accession>S8ELF0</accession>
<dbReference type="SFLD" id="SFLDS00014">
    <property type="entry name" value="RuBisCO"/>
    <property type="match status" value="1"/>
</dbReference>
<evidence type="ECO:0000256" key="15">
    <source>
        <dbReference type="ARBA" id="ARBA00023300"/>
    </source>
</evidence>
<dbReference type="InterPro" id="IPR020878">
    <property type="entry name" value="RuBisCo_large_chain_AS"/>
</dbReference>
<dbReference type="InterPro" id="IPR036422">
    <property type="entry name" value="RuBisCO_lsu_N_sf"/>
</dbReference>
<comment type="caution">
    <text evidence="22">The sequence shown here is derived from an EMBL/GenBank/DDBJ whole genome shotgun (WGS) entry which is preliminary data.</text>
</comment>
<evidence type="ECO:0000256" key="12">
    <source>
        <dbReference type="ARBA" id="ARBA00023033"/>
    </source>
</evidence>
<dbReference type="PROSITE" id="PS00157">
    <property type="entry name" value="RUBISCO_LARGE"/>
    <property type="match status" value="1"/>
</dbReference>
<dbReference type="Pfam" id="PF00016">
    <property type="entry name" value="RuBisCO_large"/>
    <property type="match status" value="1"/>
</dbReference>
<dbReference type="GO" id="GO:0004497">
    <property type="term" value="F:monooxygenase activity"/>
    <property type="evidence" value="ECO:0007669"/>
    <property type="project" value="UniProtKB-KW"/>
</dbReference>
<evidence type="ECO:0000256" key="5">
    <source>
        <dbReference type="ARBA" id="ARBA00017725"/>
    </source>
</evidence>
<dbReference type="EC" id="4.1.1.39" evidence="4"/>
<protein>
    <recommendedName>
        <fullName evidence="5">Ribulose bisphosphate carboxylase large chain</fullName>
        <ecNumber evidence="4">4.1.1.39</ecNumber>
    </recommendedName>
</protein>
<dbReference type="GO" id="GO:0016984">
    <property type="term" value="F:ribulose-bisphosphate carboxylase activity"/>
    <property type="evidence" value="ECO:0007669"/>
    <property type="project" value="UniProtKB-EC"/>
</dbReference>
<keyword evidence="7" id="KW-0113">Calvin cycle</keyword>
<evidence type="ECO:0000256" key="16">
    <source>
        <dbReference type="ARBA" id="ARBA00025664"/>
    </source>
</evidence>
<dbReference type="GO" id="GO:0009536">
    <property type="term" value="C:plastid"/>
    <property type="evidence" value="ECO:0007669"/>
    <property type="project" value="UniProtKB-SubCell"/>
</dbReference>
<dbReference type="AlphaFoldDB" id="S8ELF0"/>
<keyword evidence="11" id="KW-0560">Oxidoreductase</keyword>
<sequence>MSPQTETRTGTGFKAGVKDYRLTYYYQVSETDILAAFRMTPQPGVPAEECGAAVAAESSTGTWTTVWTDGLTSLDRYKGRCYDLEPVPGESNQYIAYVAYPIDLFEEGSVTNLLTSIVGNVFGFKALRALRLEDLRMPPAYVKTFWGPPHGIQSERDRLNKYGRPLLGCTIKPKLGLSAKNYGRAVYECLRGGLDFTKDDENVNSQPFMRWRDRFLFCAEAIYKSQNETGEVKGHYLNATAGTCEEMYKRAAFAAQLGVPIVMHDYLTGGFTANTSLAMYCRDNGLLLHIHRAMHAVIDRQRNHGIHFRVLAKALRMSGGDHLHSGTVVGKLEGEREVTLGFVDLMRDPYIEKDRSRGIYFTQDWCGMGGTIPVASGGIHVTCTILKKRFLQKSKILLKLWHMPALTEIFGDDACLQFGGGTLGHPWGNAPGAVANRVASEACVQARNEGRDLAREGGDVIREAAKWSPELAAACEVWKEIKFEFETIDKL</sequence>
<evidence type="ECO:0000313" key="22">
    <source>
        <dbReference type="EMBL" id="EPS73467.1"/>
    </source>
</evidence>
<dbReference type="InterPro" id="IPR017443">
    <property type="entry name" value="RuBisCO_lsu_fd_N"/>
</dbReference>
<keyword evidence="12" id="KW-0503">Monooxygenase</keyword>
<evidence type="ECO:0000256" key="7">
    <source>
        <dbReference type="ARBA" id="ARBA00022567"/>
    </source>
</evidence>
<dbReference type="SUPFAM" id="SSF54966">
    <property type="entry name" value="RuBisCO, large subunit, small (N-terminal) domain"/>
    <property type="match status" value="1"/>
</dbReference>
<dbReference type="EMBL" id="AUSU01000416">
    <property type="protein sequence ID" value="EPS73467.1"/>
    <property type="molecule type" value="Genomic_DNA"/>
</dbReference>
<evidence type="ECO:0000256" key="11">
    <source>
        <dbReference type="ARBA" id="ARBA00023002"/>
    </source>
</evidence>
<keyword evidence="6" id="KW-0488">Methylation</keyword>
<reference evidence="22 23" key="1">
    <citation type="journal article" date="2013" name="BMC Genomics">
        <title>The miniature genome of a carnivorous plant Genlisea aurea contains a low number of genes and short non-coding sequences.</title>
        <authorList>
            <person name="Leushkin E.V."/>
            <person name="Sutormin R.A."/>
            <person name="Nabieva E.R."/>
            <person name="Penin A.A."/>
            <person name="Kondrashov A.S."/>
            <person name="Logacheva M.D."/>
        </authorList>
    </citation>
    <scope>NUCLEOTIDE SEQUENCE [LARGE SCALE GENOMIC DNA]</scope>
</reference>
<evidence type="ECO:0000256" key="4">
    <source>
        <dbReference type="ARBA" id="ARBA00012287"/>
    </source>
</evidence>
<proteinExistence type="inferred from homology"/>
<dbReference type="PANTHER" id="PTHR42704">
    <property type="entry name" value="RIBULOSE BISPHOSPHATE CARBOXYLASE"/>
    <property type="match status" value="1"/>
</dbReference>
<dbReference type="Gene3D" id="3.20.20.110">
    <property type="entry name" value="Ribulose bisphosphate carboxylase, large subunit, C-terminal domain"/>
    <property type="match status" value="1"/>
</dbReference>
<keyword evidence="10" id="KW-0460">Magnesium</keyword>
<dbReference type="InterPro" id="IPR000685">
    <property type="entry name" value="RuBisCO_lsu_C"/>
</dbReference>
<dbReference type="Gene3D" id="3.30.70.150">
    <property type="entry name" value="RuBisCO large subunit, N-terminal domain"/>
    <property type="match status" value="1"/>
</dbReference>